<dbReference type="InterPro" id="IPR029060">
    <property type="entry name" value="PIN-like_dom_sf"/>
</dbReference>
<comment type="cofactor">
    <cofactor evidence="1">
        <name>Mg(2+)</name>
        <dbReference type="ChEBI" id="CHEBI:18420"/>
    </cofactor>
</comment>
<dbReference type="CDD" id="cd09881">
    <property type="entry name" value="PIN_VapC4-5_FitB-like"/>
    <property type="match status" value="1"/>
</dbReference>
<dbReference type="PANTHER" id="PTHR33653:SF1">
    <property type="entry name" value="RIBONUCLEASE VAPC2"/>
    <property type="match status" value="1"/>
</dbReference>
<dbReference type="PANTHER" id="PTHR33653">
    <property type="entry name" value="RIBONUCLEASE VAPC2"/>
    <property type="match status" value="1"/>
</dbReference>
<evidence type="ECO:0000256" key="5">
    <source>
        <dbReference type="ARBA" id="ARBA00022842"/>
    </source>
</evidence>
<gene>
    <name evidence="8" type="ORF">LCGC14_0844830</name>
</gene>
<evidence type="ECO:0000256" key="4">
    <source>
        <dbReference type="ARBA" id="ARBA00022801"/>
    </source>
</evidence>
<evidence type="ECO:0000256" key="6">
    <source>
        <dbReference type="ARBA" id="ARBA00038093"/>
    </source>
</evidence>
<keyword evidence="2" id="KW-0540">Nuclease</keyword>
<evidence type="ECO:0000313" key="8">
    <source>
        <dbReference type="EMBL" id="KKN29368.1"/>
    </source>
</evidence>
<protein>
    <recommendedName>
        <fullName evidence="7">PIN domain-containing protein</fullName>
    </recommendedName>
</protein>
<evidence type="ECO:0000259" key="7">
    <source>
        <dbReference type="Pfam" id="PF01850"/>
    </source>
</evidence>
<evidence type="ECO:0000256" key="1">
    <source>
        <dbReference type="ARBA" id="ARBA00001946"/>
    </source>
</evidence>
<dbReference type="EMBL" id="LAZR01002492">
    <property type="protein sequence ID" value="KKN29368.1"/>
    <property type="molecule type" value="Genomic_DNA"/>
</dbReference>
<keyword evidence="5" id="KW-0460">Magnesium</keyword>
<organism evidence="8">
    <name type="scientific">marine sediment metagenome</name>
    <dbReference type="NCBI Taxonomy" id="412755"/>
    <lineage>
        <taxon>unclassified sequences</taxon>
        <taxon>metagenomes</taxon>
        <taxon>ecological metagenomes</taxon>
    </lineage>
</organism>
<dbReference type="InterPro" id="IPR050556">
    <property type="entry name" value="Type_II_TA_system_RNase"/>
</dbReference>
<sequence>MIILDISSAIHILNGNESLKNVIDKFGADKFGITSPTIFELYHGIYKLRYLKRKIPELNFENLLEDLEDFIKQLHVFSLNERAANLGAKIHMELKGKRQEIDVFDCLIAAIIITNGFKQIITRNQKHFEKIKELVLYTF</sequence>
<dbReference type="Pfam" id="PF01850">
    <property type="entry name" value="PIN"/>
    <property type="match status" value="1"/>
</dbReference>
<dbReference type="AlphaFoldDB" id="A0A0F9SJ60"/>
<reference evidence="8" key="1">
    <citation type="journal article" date="2015" name="Nature">
        <title>Complex archaea that bridge the gap between prokaryotes and eukaryotes.</title>
        <authorList>
            <person name="Spang A."/>
            <person name="Saw J.H."/>
            <person name="Jorgensen S.L."/>
            <person name="Zaremba-Niedzwiedzka K."/>
            <person name="Martijn J."/>
            <person name="Lind A.E."/>
            <person name="van Eijk R."/>
            <person name="Schleper C."/>
            <person name="Guy L."/>
            <person name="Ettema T.J."/>
        </authorList>
    </citation>
    <scope>NUCLEOTIDE SEQUENCE</scope>
</reference>
<comment type="caution">
    <text evidence="8">The sequence shown here is derived from an EMBL/GenBank/DDBJ whole genome shotgun (WGS) entry which is preliminary data.</text>
</comment>
<dbReference type="InterPro" id="IPR002716">
    <property type="entry name" value="PIN_dom"/>
</dbReference>
<keyword evidence="3" id="KW-0479">Metal-binding</keyword>
<dbReference type="Gene3D" id="3.40.50.1010">
    <property type="entry name" value="5'-nuclease"/>
    <property type="match status" value="1"/>
</dbReference>
<feature type="domain" description="PIN" evidence="7">
    <location>
        <begin position="2"/>
        <end position="132"/>
    </location>
</feature>
<dbReference type="GO" id="GO:0004518">
    <property type="term" value="F:nuclease activity"/>
    <property type="evidence" value="ECO:0007669"/>
    <property type="project" value="UniProtKB-KW"/>
</dbReference>
<keyword evidence="4" id="KW-0378">Hydrolase</keyword>
<dbReference type="SUPFAM" id="SSF88723">
    <property type="entry name" value="PIN domain-like"/>
    <property type="match status" value="1"/>
</dbReference>
<dbReference type="GO" id="GO:0046872">
    <property type="term" value="F:metal ion binding"/>
    <property type="evidence" value="ECO:0007669"/>
    <property type="project" value="UniProtKB-KW"/>
</dbReference>
<proteinExistence type="inferred from homology"/>
<comment type="similarity">
    <text evidence="6">Belongs to the PINc/VapC protein family.</text>
</comment>
<evidence type="ECO:0000256" key="3">
    <source>
        <dbReference type="ARBA" id="ARBA00022723"/>
    </source>
</evidence>
<name>A0A0F9SJ60_9ZZZZ</name>
<dbReference type="GO" id="GO:0016787">
    <property type="term" value="F:hydrolase activity"/>
    <property type="evidence" value="ECO:0007669"/>
    <property type="project" value="UniProtKB-KW"/>
</dbReference>
<evidence type="ECO:0000256" key="2">
    <source>
        <dbReference type="ARBA" id="ARBA00022722"/>
    </source>
</evidence>
<accession>A0A0F9SJ60</accession>